<organism evidence="3 4">
    <name type="scientific">Lentzea indica</name>
    <dbReference type="NCBI Taxonomy" id="2604800"/>
    <lineage>
        <taxon>Bacteria</taxon>
        <taxon>Bacillati</taxon>
        <taxon>Actinomycetota</taxon>
        <taxon>Actinomycetes</taxon>
        <taxon>Pseudonocardiales</taxon>
        <taxon>Pseudonocardiaceae</taxon>
        <taxon>Lentzea</taxon>
    </lineage>
</organism>
<dbReference type="Pfam" id="PF00501">
    <property type="entry name" value="AMP-binding"/>
    <property type="match status" value="1"/>
</dbReference>
<dbReference type="PROSITE" id="PS00455">
    <property type="entry name" value="AMP_BINDING"/>
    <property type="match status" value="1"/>
</dbReference>
<dbReference type="Proteomes" id="UP001515943">
    <property type="component" value="Unassembled WGS sequence"/>
</dbReference>
<proteinExistence type="predicted"/>
<dbReference type="InterPro" id="IPR025110">
    <property type="entry name" value="AMP-bd_C"/>
</dbReference>
<dbReference type="Gene3D" id="3.40.50.12780">
    <property type="entry name" value="N-terminal domain of ligase-like"/>
    <property type="match status" value="1"/>
</dbReference>
<keyword evidence="4" id="KW-1185">Reference proteome</keyword>
<dbReference type="PANTHER" id="PTHR43201">
    <property type="entry name" value="ACYL-COA SYNTHETASE"/>
    <property type="match status" value="1"/>
</dbReference>
<evidence type="ECO:0000259" key="2">
    <source>
        <dbReference type="Pfam" id="PF13193"/>
    </source>
</evidence>
<name>A0ABX1FAI3_9PSEU</name>
<comment type="caution">
    <text evidence="3">The sequence shown here is derived from an EMBL/GenBank/DDBJ whole genome shotgun (WGS) entry which is preliminary data.</text>
</comment>
<dbReference type="Pfam" id="PF13193">
    <property type="entry name" value="AMP-binding_C"/>
    <property type="match status" value="1"/>
</dbReference>
<gene>
    <name evidence="3" type="ORF">FXN61_03310</name>
</gene>
<reference evidence="3 4" key="1">
    <citation type="submission" date="2019-08" db="EMBL/GenBank/DDBJ databases">
        <title>Lentzea from Indian Himalayas.</title>
        <authorList>
            <person name="Mandal S."/>
            <person name="Mallick Gupta A."/>
            <person name="Maiti P.K."/>
            <person name="Sarkar J."/>
            <person name="Mandal S."/>
        </authorList>
    </citation>
    <scope>NUCLEOTIDE SEQUENCE [LARGE SCALE GENOMIC DNA]</scope>
    <source>
        <strain evidence="3 4">PSKA42</strain>
    </source>
</reference>
<evidence type="ECO:0000313" key="4">
    <source>
        <dbReference type="Proteomes" id="UP001515943"/>
    </source>
</evidence>
<sequence>MGGATTRSAYEAQEYTGFMTYVDLVLQRLSTDGEREALIGGDTRLTRAQARDLLFRLADGLAQRGVRPGDGVAVFVGNTPEAVLLNLAVHLLGCRLVFVPPEPGRSELEALISKAEVAAVVVDPAFSTRIDGWHLQDLPGDAVERSPAPEFATVSYTGGTTGLPKLAVHRSGATSRWEAMKDMPPTNMLCNTLITHGSGVGTSLAALITGSKLVLGPSTFDADTFVRLAREEKITATIFVPPMLYEVLDHPACPGPQFLSVGVGGSPLAPQRLRQAIEKWGPVVYQGYGMTEAAAIAMMPATSVDLDRPETLRTVGKPNPAMEVETRDGDGDVWVRGPYVMEGYWGEPPLRETSDGWFNTGDMGHFDDDGHLYLDDRSKDVIVTGRTSDNVYSRLLDDFLITLPGIRQAAAVARPDEALGEVVHLFLVTDGQEVDFGEVRDSVIAELGEIYQPRGVTIVPQLPLTKVGKVDKRKLRAVFR</sequence>
<dbReference type="InterPro" id="IPR000873">
    <property type="entry name" value="AMP-dep_synth/lig_dom"/>
</dbReference>
<dbReference type="InterPro" id="IPR042099">
    <property type="entry name" value="ANL_N_sf"/>
</dbReference>
<dbReference type="InterPro" id="IPR020845">
    <property type="entry name" value="AMP-binding_CS"/>
</dbReference>
<dbReference type="EMBL" id="VSRL01000007">
    <property type="protein sequence ID" value="NKE55905.1"/>
    <property type="molecule type" value="Genomic_DNA"/>
</dbReference>
<dbReference type="InterPro" id="IPR045851">
    <property type="entry name" value="AMP-bd_C_sf"/>
</dbReference>
<protein>
    <submittedName>
        <fullName evidence="3">AMP-binding protein</fullName>
    </submittedName>
</protein>
<dbReference type="Gene3D" id="3.30.300.30">
    <property type="match status" value="1"/>
</dbReference>
<dbReference type="PANTHER" id="PTHR43201:SF32">
    <property type="entry name" value="2-SUCCINYLBENZOATE--COA LIGASE, CHLOROPLASTIC_PEROXISOMAL"/>
    <property type="match status" value="1"/>
</dbReference>
<feature type="domain" description="AMP-binding enzyme C-terminal" evidence="2">
    <location>
        <begin position="398"/>
        <end position="469"/>
    </location>
</feature>
<evidence type="ECO:0000259" key="1">
    <source>
        <dbReference type="Pfam" id="PF00501"/>
    </source>
</evidence>
<dbReference type="SUPFAM" id="SSF56801">
    <property type="entry name" value="Acetyl-CoA synthetase-like"/>
    <property type="match status" value="1"/>
</dbReference>
<feature type="domain" description="AMP-dependent synthetase/ligase" evidence="1">
    <location>
        <begin position="31"/>
        <end position="345"/>
    </location>
</feature>
<evidence type="ECO:0000313" key="3">
    <source>
        <dbReference type="EMBL" id="NKE55905.1"/>
    </source>
</evidence>
<accession>A0ABX1FAI3</accession>